<dbReference type="SMART" id="SM00448">
    <property type="entry name" value="REC"/>
    <property type="match status" value="1"/>
</dbReference>
<evidence type="ECO:0000256" key="3">
    <source>
        <dbReference type="PROSITE-ProRule" id="PRU00169"/>
    </source>
</evidence>
<dbReference type="Gene3D" id="3.40.50.2300">
    <property type="match status" value="1"/>
</dbReference>
<gene>
    <name evidence="6" type="ORF">C5O19_01445</name>
</gene>
<dbReference type="RefSeq" id="WP_104709590.1">
    <property type="nucleotide sequence ID" value="NZ_PTRA01000001.1"/>
</dbReference>
<dbReference type="InterPro" id="IPR000792">
    <property type="entry name" value="Tscrpt_reg_LuxR_C"/>
</dbReference>
<dbReference type="InterPro" id="IPR001789">
    <property type="entry name" value="Sig_transdc_resp-reg_receiver"/>
</dbReference>
<feature type="modified residue" description="4-aspartylphosphate" evidence="3">
    <location>
        <position position="59"/>
    </location>
</feature>
<protein>
    <submittedName>
        <fullName evidence="6">DNA-binding response regulator</fullName>
    </submittedName>
</protein>
<dbReference type="InterPro" id="IPR039420">
    <property type="entry name" value="WalR-like"/>
</dbReference>
<dbReference type="GO" id="GO:0003677">
    <property type="term" value="F:DNA binding"/>
    <property type="evidence" value="ECO:0007669"/>
    <property type="project" value="UniProtKB-KW"/>
</dbReference>
<accession>A0A2S7IKX7</accession>
<dbReference type="PROSITE" id="PS00622">
    <property type="entry name" value="HTH_LUXR_1"/>
    <property type="match status" value="1"/>
</dbReference>
<dbReference type="GO" id="GO:0000160">
    <property type="term" value="P:phosphorelay signal transduction system"/>
    <property type="evidence" value="ECO:0007669"/>
    <property type="project" value="InterPro"/>
</dbReference>
<dbReference type="InterPro" id="IPR058245">
    <property type="entry name" value="NreC/VraR/RcsB-like_REC"/>
</dbReference>
<keyword evidence="1 3" id="KW-0597">Phosphoprotein</keyword>
<dbReference type="PANTHER" id="PTHR43214:SF43">
    <property type="entry name" value="TWO-COMPONENT RESPONSE REGULATOR"/>
    <property type="match status" value="1"/>
</dbReference>
<dbReference type="Proteomes" id="UP000239590">
    <property type="component" value="Unassembled WGS sequence"/>
</dbReference>
<dbReference type="PRINTS" id="PR00038">
    <property type="entry name" value="HTHLUXR"/>
</dbReference>
<dbReference type="Pfam" id="PF00072">
    <property type="entry name" value="Response_reg"/>
    <property type="match status" value="1"/>
</dbReference>
<dbReference type="SUPFAM" id="SSF52172">
    <property type="entry name" value="CheY-like"/>
    <property type="match status" value="1"/>
</dbReference>
<evidence type="ECO:0000259" key="5">
    <source>
        <dbReference type="PROSITE" id="PS50110"/>
    </source>
</evidence>
<feature type="domain" description="Response regulatory" evidence="5">
    <location>
        <begin position="8"/>
        <end position="124"/>
    </location>
</feature>
<dbReference type="PROSITE" id="PS50043">
    <property type="entry name" value="HTH_LUXR_2"/>
    <property type="match status" value="1"/>
</dbReference>
<dbReference type="SMART" id="SM00421">
    <property type="entry name" value="HTH_LUXR"/>
    <property type="match status" value="1"/>
</dbReference>
<name>A0A2S7IKX7_9BACT</name>
<dbReference type="SUPFAM" id="SSF46894">
    <property type="entry name" value="C-terminal effector domain of the bipartite response regulators"/>
    <property type="match status" value="1"/>
</dbReference>
<comment type="caution">
    <text evidence="6">The sequence shown here is derived from an EMBL/GenBank/DDBJ whole genome shotgun (WGS) entry which is preliminary data.</text>
</comment>
<keyword evidence="7" id="KW-1185">Reference proteome</keyword>
<evidence type="ECO:0000256" key="1">
    <source>
        <dbReference type="ARBA" id="ARBA00022553"/>
    </source>
</evidence>
<evidence type="ECO:0000256" key="2">
    <source>
        <dbReference type="ARBA" id="ARBA00023125"/>
    </source>
</evidence>
<dbReference type="InterPro" id="IPR016032">
    <property type="entry name" value="Sig_transdc_resp-reg_C-effctor"/>
</dbReference>
<evidence type="ECO:0000313" key="7">
    <source>
        <dbReference type="Proteomes" id="UP000239590"/>
    </source>
</evidence>
<dbReference type="Pfam" id="PF00196">
    <property type="entry name" value="GerE"/>
    <property type="match status" value="1"/>
</dbReference>
<feature type="domain" description="HTH luxR-type" evidence="4">
    <location>
        <begin position="152"/>
        <end position="217"/>
    </location>
</feature>
<dbReference type="EMBL" id="PTRA01000001">
    <property type="protein sequence ID" value="PQA58367.1"/>
    <property type="molecule type" value="Genomic_DNA"/>
</dbReference>
<proteinExistence type="predicted"/>
<dbReference type="PROSITE" id="PS50110">
    <property type="entry name" value="RESPONSE_REGULATORY"/>
    <property type="match status" value="1"/>
</dbReference>
<dbReference type="CDD" id="cd17535">
    <property type="entry name" value="REC_NarL-like"/>
    <property type="match status" value="1"/>
</dbReference>
<organism evidence="6 7">
    <name type="scientific">Siphonobacter curvatus</name>
    <dbReference type="NCBI Taxonomy" id="2094562"/>
    <lineage>
        <taxon>Bacteria</taxon>
        <taxon>Pseudomonadati</taxon>
        <taxon>Bacteroidota</taxon>
        <taxon>Cytophagia</taxon>
        <taxon>Cytophagales</taxon>
        <taxon>Cytophagaceae</taxon>
        <taxon>Siphonobacter</taxon>
    </lineage>
</organism>
<dbReference type="InterPro" id="IPR011006">
    <property type="entry name" value="CheY-like_superfamily"/>
</dbReference>
<dbReference type="AlphaFoldDB" id="A0A2S7IKX7"/>
<dbReference type="OrthoDB" id="9797341at2"/>
<dbReference type="PANTHER" id="PTHR43214">
    <property type="entry name" value="TWO-COMPONENT RESPONSE REGULATOR"/>
    <property type="match status" value="1"/>
</dbReference>
<dbReference type="GO" id="GO:0006355">
    <property type="term" value="P:regulation of DNA-templated transcription"/>
    <property type="evidence" value="ECO:0007669"/>
    <property type="project" value="InterPro"/>
</dbReference>
<dbReference type="CDD" id="cd06170">
    <property type="entry name" value="LuxR_C_like"/>
    <property type="match status" value="1"/>
</dbReference>
<reference evidence="7" key="1">
    <citation type="submission" date="2018-02" db="EMBL/GenBank/DDBJ databases">
        <title>Genome sequencing of Solimonas sp. HR-BB.</title>
        <authorList>
            <person name="Lee Y."/>
            <person name="Jeon C.O."/>
        </authorList>
    </citation>
    <scope>NUCLEOTIDE SEQUENCE [LARGE SCALE GENOMIC DNA]</scope>
    <source>
        <strain evidence="7">HR-U</strain>
    </source>
</reference>
<sequence>MSGTSHIRVAIADDHALFRRGLANILKTYDSIEVIMEAQDGQDLLTQLAFQVPDVVLLDLQMPVLDGIKTTEQLRNRFPEVKIIIISMHDDDGFVTNLMELGANGYLIKDSDPDEVVKAIRTVMEENYYYGAFLTKVMHRRMVERSRPRKPSFSSQTPLSEREHEVLQLICSGLTNAEIAEKLYISDRTVEGHRTRIMEKIGAKNTAAMVVYAVKNGLY</sequence>
<evidence type="ECO:0000313" key="6">
    <source>
        <dbReference type="EMBL" id="PQA58367.1"/>
    </source>
</evidence>
<evidence type="ECO:0000259" key="4">
    <source>
        <dbReference type="PROSITE" id="PS50043"/>
    </source>
</evidence>
<keyword evidence="2 6" id="KW-0238">DNA-binding</keyword>